<evidence type="ECO:0000313" key="3">
    <source>
        <dbReference type="Proteomes" id="UP000004319"/>
    </source>
</evidence>
<reference evidence="2 3" key="1">
    <citation type="journal article" date="2011" name="Biochem. Biophys. Res. Commun.">
        <title>Increased number of Arginine-based salt bridges contributes to the thermotolerance of thermotolerant acetic acid bacteria, Acetobacter tropicalis SKU1100.</title>
        <authorList>
            <person name="Matsutani M."/>
            <person name="Hirakawa H."/>
            <person name="Nishikura M."/>
            <person name="Soemphol W."/>
            <person name="Ali I.A.I."/>
            <person name="Yakushi T."/>
            <person name="Matsushita K."/>
        </authorList>
    </citation>
    <scope>NUCLEOTIDE SEQUENCE [LARGE SCALE GENOMIC DNA]</scope>
    <source>
        <strain evidence="2 3">NBRC 101654</strain>
    </source>
</reference>
<sequence length="211" mass="23914">MFKLFSKFFSCSNFFMSIFFISLGFLLACMWFVYSVNNADKWGDFATWFSGFAALFAFVAAVKANNQNANQFSTSLKTQIISSYMAIIQEKSQLVNKSIKDLSVSRSKYAASSECFNLANHFLDCIEVIKSASDGSSDIEKRLITIFFHLIDKRFFGEIKNNDISRYKLKSDSSIPWNEGGDTDPLLGLSGNFRDLYLKIEVILAQNEDCI</sequence>
<keyword evidence="1" id="KW-0472">Membrane</keyword>
<accession>F7VIX0</accession>
<proteinExistence type="predicted"/>
<dbReference type="Proteomes" id="UP000004319">
    <property type="component" value="Unassembled WGS sequence"/>
</dbReference>
<dbReference type="AlphaFoldDB" id="F7VIX0"/>
<evidence type="ECO:0000256" key="1">
    <source>
        <dbReference type="SAM" id="Phobius"/>
    </source>
</evidence>
<dbReference type="PROSITE" id="PS51257">
    <property type="entry name" value="PROKAR_LIPOPROTEIN"/>
    <property type="match status" value="1"/>
</dbReference>
<comment type="caution">
    <text evidence="2">The sequence shown here is derived from an EMBL/GenBank/DDBJ whole genome shotgun (WGS) entry which is preliminary data.</text>
</comment>
<keyword evidence="1" id="KW-1133">Transmembrane helix</keyword>
<feature type="transmembrane region" description="Helical" evidence="1">
    <location>
        <begin position="45"/>
        <end position="62"/>
    </location>
</feature>
<organism evidence="2 3">
    <name type="scientific">Acetobacter tropicalis NBRC 101654</name>
    <dbReference type="NCBI Taxonomy" id="749388"/>
    <lineage>
        <taxon>Bacteria</taxon>
        <taxon>Pseudomonadati</taxon>
        <taxon>Pseudomonadota</taxon>
        <taxon>Alphaproteobacteria</taxon>
        <taxon>Acetobacterales</taxon>
        <taxon>Acetobacteraceae</taxon>
        <taxon>Acetobacter</taxon>
    </lineage>
</organism>
<protein>
    <submittedName>
        <fullName evidence="2">Uncharacterized protein</fullName>
    </submittedName>
</protein>
<evidence type="ECO:0000313" key="2">
    <source>
        <dbReference type="EMBL" id="GAA10315.1"/>
    </source>
</evidence>
<feature type="transmembrane region" description="Helical" evidence="1">
    <location>
        <begin position="12"/>
        <end position="33"/>
    </location>
</feature>
<gene>
    <name evidence="2" type="ORF">ATPR_3319</name>
</gene>
<dbReference type="EMBL" id="BABS01000216">
    <property type="protein sequence ID" value="GAA10315.1"/>
    <property type="molecule type" value="Genomic_DNA"/>
</dbReference>
<keyword evidence="1" id="KW-0812">Transmembrane</keyword>
<name>F7VIX0_9PROT</name>